<dbReference type="AlphaFoldDB" id="A0ABD3RJY7"/>
<evidence type="ECO:0000313" key="1">
    <source>
        <dbReference type="EMBL" id="KAL3813302.1"/>
    </source>
</evidence>
<accession>A0ABD3RJY7</accession>
<keyword evidence="2" id="KW-1185">Reference proteome</keyword>
<organism evidence="1 2">
    <name type="scientific">Penstemon smallii</name>
    <dbReference type="NCBI Taxonomy" id="265156"/>
    <lineage>
        <taxon>Eukaryota</taxon>
        <taxon>Viridiplantae</taxon>
        <taxon>Streptophyta</taxon>
        <taxon>Embryophyta</taxon>
        <taxon>Tracheophyta</taxon>
        <taxon>Spermatophyta</taxon>
        <taxon>Magnoliopsida</taxon>
        <taxon>eudicotyledons</taxon>
        <taxon>Gunneridae</taxon>
        <taxon>Pentapetalae</taxon>
        <taxon>asterids</taxon>
        <taxon>lamiids</taxon>
        <taxon>Lamiales</taxon>
        <taxon>Plantaginaceae</taxon>
        <taxon>Cheloneae</taxon>
        <taxon>Penstemon</taxon>
    </lineage>
</organism>
<evidence type="ECO:0000313" key="2">
    <source>
        <dbReference type="Proteomes" id="UP001634393"/>
    </source>
</evidence>
<reference evidence="1 2" key="1">
    <citation type="submission" date="2024-12" db="EMBL/GenBank/DDBJ databases">
        <title>The unique morphological basis and parallel evolutionary history of personate flowers in Penstemon.</title>
        <authorList>
            <person name="Depatie T.H."/>
            <person name="Wessinger C.A."/>
        </authorList>
    </citation>
    <scope>NUCLEOTIDE SEQUENCE [LARGE SCALE GENOMIC DNA]</scope>
    <source>
        <strain evidence="1">WTNN_2</strain>
        <tissue evidence="1">Leaf</tissue>
    </source>
</reference>
<protein>
    <submittedName>
        <fullName evidence="1">Uncharacterized protein</fullName>
    </submittedName>
</protein>
<proteinExistence type="predicted"/>
<dbReference type="EMBL" id="JBJXBP010000008">
    <property type="protein sequence ID" value="KAL3813302.1"/>
    <property type="molecule type" value="Genomic_DNA"/>
</dbReference>
<name>A0ABD3RJY7_9LAMI</name>
<comment type="caution">
    <text evidence="1">The sequence shown here is derived from an EMBL/GenBank/DDBJ whole genome shotgun (WGS) entry which is preliminary data.</text>
</comment>
<gene>
    <name evidence="1" type="ORF">ACJIZ3_014570</name>
</gene>
<dbReference type="Proteomes" id="UP001634393">
    <property type="component" value="Unassembled WGS sequence"/>
</dbReference>
<sequence>MSDLPRISLLSSLSGLYHVPLNSSLFVAIY</sequence>